<gene>
    <name evidence="2" type="ORF">WJX72_012556</name>
</gene>
<evidence type="ECO:0000313" key="3">
    <source>
        <dbReference type="Proteomes" id="UP001489004"/>
    </source>
</evidence>
<dbReference type="EMBL" id="JALJOR010000002">
    <property type="protein sequence ID" value="KAK9824706.1"/>
    <property type="molecule type" value="Genomic_DNA"/>
</dbReference>
<evidence type="ECO:0000313" key="2">
    <source>
        <dbReference type="EMBL" id="KAK9824706.1"/>
    </source>
</evidence>
<dbReference type="InterPro" id="IPR021855">
    <property type="entry name" value="PAM68-like"/>
</dbReference>
<name>A0AAW1QU33_9CHLO</name>
<dbReference type="Pfam" id="PF11947">
    <property type="entry name" value="DUF3464"/>
    <property type="match status" value="1"/>
</dbReference>
<keyword evidence="3" id="KW-1185">Reference proteome</keyword>
<feature type="transmembrane region" description="Helical" evidence="1">
    <location>
        <begin position="131"/>
        <end position="153"/>
    </location>
</feature>
<feature type="transmembrane region" description="Helical" evidence="1">
    <location>
        <begin position="99"/>
        <end position="119"/>
    </location>
</feature>
<comment type="caution">
    <text evidence="2">The sequence shown here is derived from an EMBL/GenBank/DDBJ whole genome shotgun (WGS) entry which is preliminary data.</text>
</comment>
<organism evidence="2 3">
    <name type="scientific">[Myrmecia] bisecta</name>
    <dbReference type="NCBI Taxonomy" id="41462"/>
    <lineage>
        <taxon>Eukaryota</taxon>
        <taxon>Viridiplantae</taxon>
        <taxon>Chlorophyta</taxon>
        <taxon>core chlorophytes</taxon>
        <taxon>Trebouxiophyceae</taxon>
        <taxon>Trebouxiales</taxon>
        <taxon>Trebouxiaceae</taxon>
        <taxon>Myrmecia</taxon>
    </lineage>
</organism>
<reference evidence="2 3" key="1">
    <citation type="journal article" date="2024" name="Nat. Commun.">
        <title>Phylogenomics reveals the evolutionary origins of lichenization in chlorophyte algae.</title>
        <authorList>
            <person name="Puginier C."/>
            <person name="Libourel C."/>
            <person name="Otte J."/>
            <person name="Skaloud P."/>
            <person name="Haon M."/>
            <person name="Grisel S."/>
            <person name="Petersen M."/>
            <person name="Berrin J.G."/>
            <person name="Delaux P.M."/>
            <person name="Dal Grande F."/>
            <person name="Keller J."/>
        </authorList>
    </citation>
    <scope>NUCLEOTIDE SEQUENCE [LARGE SCALE GENOMIC DNA]</scope>
    <source>
        <strain evidence="2 3">SAG 2043</strain>
    </source>
</reference>
<proteinExistence type="predicted"/>
<keyword evidence="1" id="KW-0472">Membrane</keyword>
<accession>A0AAW1QU33</accession>
<keyword evidence="1" id="KW-0812">Transmembrane</keyword>
<sequence length="186" mass="20090">MAACTLGLQCACSSWVPQRTRTAVLAVTTATGKNPQGFGEPSPAKTKKAKARDTVGARLGQVARTSDKVPLQDINSLPSSADDVDEVPDEVNNRMLRRILGFAGLPFATGIVLLPFFYYLKVVQHVDLPLWTVYVVQMLTLGGGLAGISWGVLSSSWDPRREGSLLGLNEARANLPILMDQLRKRG</sequence>
<dbReference type="PANTHER" id="PTHR34575:SF1">
    <property type="entry name" value="PROTEIN PAM68, CHLOROPLASTIC"/>
    <property type="match status" value="1"/>
</dbReference>
<dbReference type="AlphaFoldDB" id="A0AAW1QU33"/>
<dbReference type="PANTHER" id="PTHR34575">
    <property type="entry name" value="PROTEIN PAM68, CHLOROPLASTIC"/>
    <property type="match status" value="1"/>
</dbReference>
<evidence type="ECO:0000256" key="1">
    <source>
        <dbReference type="SAM" id="Phobius"/>
    </source>
</evidence>
<protein>
    <submittedName>
        <fullName evidence="2">Uncharacterized protein</fullName>
    </submittedName>
</protein>
<keyword evidence="1" id="KW-1133">Transmembrane helix</keyword>
<dbReference type="Proteomes" id="UP001489004">
    <property type="component" value="Unassembled WGS sequence"/>
</dbReference>